<dbReference type="RefSeq" id="WP_138488250.1">
    <property type="nucleotide sequence ID" value="NZ_JAFBWV010000011.1"/>
</dbReference>
<feature type="coiled-coil region" evidence="6">
    <location>
        <begin position="297"/>
        <end position="331"/>
    </location>
</feature>
<evidence type="ECO:0000256" key="4">
    <source>
        <dbReference type="ARBA" id="ARBA00022989"/>
    </source>
</evidence>
<feature type="transmembrane region" description="Helical" evidence="7">
    <location>
        <begin position="370"/>
        <end position="392"/>
    </location>
</feature>
<evidence type="ECO:0000313" key="11">
    <source>
        <dbReference type="Proteomes" id="UP000755667"/>
    </source>
</evidence>
<evidence type="ECO:0000259" key="8">
    <source>
        <dbReference type="Pfam" id="PF02706"/>
    </source>
</evidence>
<accession>A0A9Q2S108</accession>
<feature type="transmembrane region" description="Helical" evidence="7">
    <location>
        <begin position="42"/>
        <end position="61"/>
    </location>
</feature>
<keyword evidence="5 7" id="KW-0472">Membrane</keyword>
<dbReference type="GO" id="GO:0004713">
    <property type="term" value="F:protein tyrosine kinase activity"/>
    <property type="evidence" value="ECO:0007669"/>
    <property type="project" value="TreeGrafter"/>
</dbReference>
<evidence type="ECO:0000313" key="10">
    <source>
        <dbReference type="EMBL" id="MBM2418474.1"/>
    </source>
</evidence>
<dbReference type="Pfam" id="PF02706">
    <property type="entry name" value="Wzz"/>
    <property type="match status" value="1"/>
</dbReference>
<keyword evidence="4 7" id="KW-1133">Transmembrane helix</keyword>
<dbReference type="EMBL" id="JAFBXE010000011">
    <property type="protein sequence ID" value="MBM2413966.1"/>
    <property type="molecule type" value="Genomic_DNA"/>
</dbReference>
<keyword evidence="2" id="KW-1003">Cell membrane</keyword>
<protein>
    <submittedName>
        <fullName evidence="9">Chain-length determining protein</fullName>
    </submittedName>
</protein>
<keyword evidence="3 7" id="KW-0812">Transmembrane</keyword>
<keyword evidence="12" id="KW-1185">Reference proteome</keyword>
<dbReference type="PANTHER" id="PTHR32309">
    <property type="entry name" value="TYROSINE-PROTEIN KINASE"/>
    <property type="match status" value="1"/>
</dbReference>
<evidence type="ECO:0000313" key="12">
    <source>
        <dbReference type="Proteomes" id="UP000809440"/>
    </source>
</evidence>
<dbReference type="Gene3D" id="1.10.287.1490">
    <property type="match status" value="1"/>
</dbReference>
<dbReference type="AlphaFoldDB" id="A0A9Q2S108"/>
<dbReference type="EMBL" id="JAFBXF010000011">
    <property type="protein sequence ID" value="MBM2418474.1"/>
    <property type="molecule type" value="Genomic_DNA"/>
</dbReference>
<keyword evidence="6" id="KW-0175">Coiled coil</keyword>
<feature type="transmembrane region" description="Helical" evidence="7">
    <location>
        <begin position="434"/>
        <end position="451"/>
    </location>
</feature>
<sequence>MSKARGHDLTGIGQGGGLGTGVGRVLYFQSFEEVFSAIKRRFWLIMVITFVGCVISLVVALTKVPVYNAIAVVQIEDAQVAGTNTSVGAMVDNRASLDARRTVRLIEQRVMSRGSLVEIMDKYDLFNDIPGMTPAMRLDAIRRSVTVQPIGGGESWQPAQSVSGMVITANLSDPQKAADVANEVLARVMDEARSRSVDRAQVELEFFKGEEARIREEIAASESVIAEFKSANAEALPGNVTILQGELTTLNASLLSLRQEILGIESNRARTLPEALQREFGLLQDQINLLETRTSEITALLARAPTIERELASLQRELTQLNEQFTVISRRKADAEMSQILEEQRQLARFEVLEPALVPTFPVSRSKRSIAIMGGIVSAVFAFGVAFLLELLNPPIRNANQMERVLGLRPVISVPVLDTGSAQPSQKKRKGWKVALGMLIALLVGVVGLLAKPLSSLLGFTLSPRNAQ</sequence>
<comment type="subcellular location">
    <subcellularLocation>
        <location evidence="1">Cell membrane</location>
        <topology evidence="1">Multi-pass membrane protein</topology>
    </subcellularLocation>
</comment>
<dbReference type="Proteomes" id="UP000755667">
    <property type="component" value="Unassembled WGS sequence"/>
</dbReference>
<dbReference type="PANTHER" id="PTHR32309:SF13">
    <property type="entry name" value="FERRIC ENTEROBACTIN TRANSPORT PROTEIN FEPE"/>
    <property type="match status" value="1"/>
</dbReference>
<evidence type="ECO:0000256" key="7">
    <source>
        <dbReference type="SAM" id="Phobius"/>
    </source>
</evidence>
<evidence type="ECO:0000256" key="2">
    <source>
        <dbReference type="ARBA" id="ARBA00022475"/>
    </source>
</evidence>
<dbReference type="InterPro" id="IPR003856">
    <property type="entry name" value="LPS_length_determ_N"/>
</dbReference>
<organism evidence="9 11">
    <name type="scientific">Marivita cryptomonadis</name>
    <dbReference type="NCBI Taxonomy" id="505252"/>
    <lineage>
        <taxon>Bacteria</taxon>
        <taxon>Pseudomonadati</taxon>
        <taxon>Pseudomonadota</taxon>
        <taxon>Alphaproteobacteria</taxon>
        <taxon>Rhodobacterales</taxon>
        <taxon>Roseobacteraceae</taxon>
        <taxon>Marivita</taxon>
    </lineage>
</organism>
<evidence type="ECO:0000256" key="1">
    <source>
        <dbReference type="ARBA" id="ARBA00004651"/>
    </source>
</evidence>
<dbReference type="InterPro" id="IPR050445">
    <property type="entry name" value="Bact_polysacc_biosynth/exp"/>
</dbReference>
<gene>
    <name evidence="9" type="ORF">JQX41_16730</name>
    <name evidence="10" type="ORF">JQX48_15930</name>
</gene>
<evidence type="ECO:0000313" key="9">
    <source>
        <dbReference type="EMBL" id="MBM2413966.1"/>
    </source>
</evidence>
<evidence type="ECO:0000256" key="3">
    <source>
        <dbReference type="ARBA" id="ARBA00022692"/>
    </source>
</evidence>
<reference evidence="9 12" key="1">
    <citation type="submission" date="2021-01" db="EMBL/GenBank/DDBJ databases">
        <title>Diatom-associated Roseobacters Show Island Model of Population Structure.</title>
        <authorList>
            <person name="Qu L."/>
            <person name="Feng X."/>
            <person name="Chen Y."/>
            <person name="Li L."/>
            <person name="Wang X."/>
            <person name="Hu Z."/>
            <person name="Wang H."/>
            <person name="Luo H."/>
        </authorList>
    </citation>
    <scope>NUCLEOTIDE SEQUENCE</scope>
    <source>
        <strain evidence="10 12">CC28-63</strain>
        <strain evidence="9">CC28-69</strain>
    </source>
</reference>
<evidence type="ECO:0000256" key="6">
    <source>
        <dbReference type="SAM" id="Coils"/>
    </source>
</evidence>
<comment type="caution">
    <text evidence="9">The sequence shown here is derived from an EMBL/GenBank/DDBJ whole genome shotgun (WGS) entry which is preliminary data.</text>
</comment>
<feature type="domain" description="Polysaccharide chain length determinant N-terminal" evidence="8">
    <location>
        <begin position="32"/>
        <end position="94"/>
    </location>
</feature>
<evidence type="ECO:0000256" key="5">
    <source>
        <dbReference type="ARBA" id="ARBA00023136"/>
    </source>
</evidence>
<proteinExistence type="predicted"/>
<dbReference type="Proteomes" id="UP000809440">
    <property type="component" value="Unassembled WGS sequence"/>
</dbReference>
<dbReference type="GO" id="GO:0005886">
    <property type="term" value="C:plasma membrane"/>
    <property type="evidence" value="ECO:0007669"/>
    <property type="project" value="UniProtKB-SubCell"/>
</dbReference>
<name>A0A9Q2S108_9RHOB</name>